<dbReference type="Pfam" id="PF07992">
    <property type="entry name" value="Pyr_redox_2"/>
    <property type="match status" value="1"/>
</dbReference>
<dbReference type="PROSITE" id="PS51354">
    <property type="entry name" value="GLUTAREDOXIN_2"/>
    <property type="match status" value="1"/>
</dbReference>
<evidence type="ECO:0000313" key="8">
    <source>
        <dbReference type="EMBL" id="MDV0443759.1"/>
    </source>
</evidence>
<evidence type="ECO:0000259" key="7">
    <source>
        <dbReference type="Pfam" id="PF07992"/>
    </source>
</evidence>
<dbReference type="PRINTS" id="PR00469">
    <property type="entry name" value="PNDRDTASEII"/>
</dbReference>
<dbReference type="Pfam" id="PF00462">
    <property type="entry name" value="Glutaredoxin"/>
    <property type="match status" value="1"/>
</dbReference>
<evidence type="ECO:0000256" key="1">
    <source>
        <dbReference type="ARBA" id="ARBA00022630"/>
    </source>
</evidence>
<dbReference type="InterPro" id="IPR023753">
    <property type="entry name" value="FAD/NAD-binding_dom"/>
</dbReference>
<keyword evidence="1" id="KW-0285">Flavoprotein</keyword>
<gene>
    <name evidence="8" type="primary">ahpF</name>
    <name evidence="8" type="ORF">McpCs1_11400</name>
</gene>
<comment type="caution">
    <text evidence="8">The sequence shown here is derived from an EMBL/GenBank/DDBJ whole genome shotgun (WGS) entry which is preliminary data.</text>
</comment>
<evidence type="ECO:0000313" key="9">
    <source>
        <dbReference type="Proteomes" id="UP001283212"/>
    </source>
</evidence>
<dbReference type="PROSITE" id="PS00573">
    <property type="entry name" value="PYRIDINE_REDOX_2"/>
    <property type="match status" value="1"/>
</dbReference>
<evidence type="ECO:0000256" key="3">
    <source>
        <dbReference type="ARBA" id="ARBA00023002"/>
    </source>
</evidence>
<evidence type="ECO:0000256" key="2">
    <source>
        <dbReference type="ARBA" id="ARBA00022827"/>
    </source>
</evidence>
<dbReference type="Gene3D" id="3.40.30.10">
    <property type="entry name" value="Glutaredoxin"/>
    <property type="match status" value="1"/>
</dbReference>
<keyword evidence="5" id="KW-0676">Redox-active center</keyword>
<dbReference type="PRINTS" id="PR00368">
    <property type="entry name" value="FADPNR"/>
</dbReference>
<evidence type="ECO:0000256" key="4">
    <source>
        <dbReference type="ARBA" id="ARBA00023157"/>
    </source>
</evidence>
<dbReference type="Gene3D" id="3.50.50.60">
    <property type="entry name" value="FAD/NAD(P)-binding domain"/>
    <property type="match status" value="2"/>
</dbReference>
<name>A0AAE4MGD8_9EURY</name>
<evidence type="ECO:0000259" key="6">
    <source>
        <dbReference type="Pfam" id="PF00462"/>
    </source>
</evidence>
<dbReference type="GO" id="GO:0016668">
    <property type="term" value="F:oxidoreductase activity, acting on a sulfur group of donors, NAD(P) as acceptor"/>
    <property type="evidence" value="ECO:0007669"/>
    <property type="project" value="UniProtKB-ARBA"/>
</dbReference>
<dbReference type="InterPro" id="IPR036249">
    <property type="entry name" value="Thioredoxin-like_sf"/>
</dbReference>
<keyword evidence="9" id="KW-1185">Reference proteome</keyword>
<keyword evidence="3 8" id="KW-0560">Oxidoreductase</keyword>
<reference evidence="8 9" key="1">
    <citation type="submission" date="2023-06" db="EMBL/GenBank/DDBJ databases">
        <title>Genome sequence of Methancorpusculaceae sp. Cs1.</title>
        <authorList>
            <person name="Protasov E."/>
            <person name="Platt K."/>
            <person name="Poehlein A."/>
            <person name="Daniel R."/>
            <person name="Brune A."/>
        </authorList>
    </citation>
    <scope>NUCLEOTIDE SEQUENCE [LARGE SCALE GENOMIC DNA]</scope>
    <source>
        <strain evidence="8 9">Cs1</strain>
    </source>
</reference>
<organism evidence="8 9">
    <name type="scientific">Methanorbis rubei</name>
    <dbReference type="NCBI Taxonomy" id="3028300"/>
    <lineage>
        <taxon>Archaea</taxon>
        <taxon>Methanobacteriati</taxon>
        <taxon>Methanobacteriota</taxon>
        <taxon>Stenosarchaea group</taxon>
        <taxon>Methanomicrobia</taxon>
        <taxon>Methanomicrobiales</taxon>
        <taxon>Methanocorpusculaceae</taxon>
        <taxon>Methanorbis</taxon>
    </lineage>
</organism>
<proteinExistence type="predicted"/>
<evidence type="ECO:0000256" key="5">
    <source>
        <dbReference type="ARBA" id="ARBA00023284"/>
    </source>
</evidence>
<dbReference type="EC" id="1.8.1.-" evidence="8"/>
<dbReference type="AlphaFoldDB" id="A0AAE4MGD8"/>
<keyword evidence="4" id="KW-1015">Disulfide bond</keyword>
<protein>
    <submittedName>
        <fullName evidence="8">Alkyl hydroperoxide reductase subunit F</fullName>
        <ecNumber evidence="8">1.8.1.-</ecNumber>
    </submittedName>
</protein>
<dbReference type="CDD" id="cd02976">
    <property type="entry name" value="NrdH"/>
    <property type="match status" value="1"/>
</dbReference>
<keyword evidence="2" id="KW-0274">FAD</keyword>
<dbReference type="InterPro" id="IPR050097">
    <property type="entry name" value="Ferredoxin-NADP_redctase_2"/>
</dbReference>
<dbReference type="InterPro" id="IPR002109">
    <property type="entry name" value="Glutaredoxin"/>
</dbReference>
<dbReference type="InterPro" id="IPR036188">
    <property type="entry name" value="FAD/NAD-bd_sf"/>
</dbReference>
<dbReference type="SUPFAM" id="SSF52833">
    <property type="entry name" value="Thioredoxin-like"/>
    <property type="match status" value="1"/>
</dbReference>
<dbReference type="EMBL" id="JAWDKB010000004">
    <property type="protein sequence ID" value="MDV0443759.1"/>
    <property type="molecule type" value="Genomic_DNA"/>
</dbReference>
<accession>A0AAE4MGD8</accession>
<dbReference type="InterPro" id="IPR008255">
    <property type="entry name" value="Pyr_nucl-diS_OxRdtase_2_AS"/>
</dbReference>
<feature type="domain" description="Glutaredoxin" evidence="6">
    <location>
        <begin position="5"/>
        <end position="64"/>
    </location>
</feature>
<dbReference type="RefSeq" id="WP_338096277.1">
    <property type="nucleotide sequence ID" value="NZ_JAWDKB010000004.1"/>
</dbReference>
<dbReference type="SUPFAM" id="SSF51905">
    <property type="entry name" value="FAD/NAD(P)-binding domain"/>
    <property type="match status" value="1"/>
</dbReference>
<feature type="domain" description="FAD/NAD(P)-binding" evidence="7">
    <location>
        <begin position="93"/>
        <end position="386"/>
    </location>
</feature>
<dbReference type="Proteomes" id="UP001283212">
    <property type="component" value="Unassembled WGS sequence"/>
</dbReference>
<sequence>MTHEITVYSLEGCPHCRNLKAFLAKQNVSYTNFDVGKDEAAANRMIELTGQRGVPVTIIDGQIVIGDDLMKVAVLLDAPSPAAETKEIPKDHELIIIGSGAAGLSAAMYAGRKGLETLVIGGAVGGMATKSSSVENYPGFPDIPGDDLMQKFAEHARASGVTLAEDVGLFIRFENSRFIIGTLSEKEYTAKSVIAATGRSPRLSGADGEAEYLGRGIAVCTTCDGPLYRGKTVAILGGGNTAMDMAIEMAGIASQVHVISATPLDADAILIGRLTEMKNVTFHTGFTITEFGGGKLLEYVKMVPINAGPEQKKGFLANIIPSSPEKKLKVDGAFLGVGLDPNTAMFEGFVSMNTEKEILVDINCKTNVKGFFAAGDSTSISAKQIASSVGEGVKALLSAYDYLRKI</sequence>
<dbReference type="PANTHER" id="PTHR48105">
    <property type="entry name" value="THIOREDOXIN REDUCTASE 1-RELATED-RELATED"/>
    <property type="match status" value="1"/>
</dbReference>